<dbReference type="GO" id="GO:0004577">
    <property type="term" value="F:N-acetylglucosaminyldiphosphodolichol N-acetylglucosaminyltransferase activity"/>
    <property type="evidence" value="ECO:0007669"/>
    <property type="project" value="UniProtKB-EC"/>
</dbReference>
<evidence type="ECO:0000256" key="2">
    <source>
        <dbReference type="ARBA" id="ARBA00006962"/>
    </source>
</evidence>
<keyword evidence="10" id="KW-1185">Reference proteome</keyword>
<reference evidence="9 10" key="1">
    <citation type="submission" date="2024-05" db="EMBL/GenBank/DDBJ databases">
        <title>Culex pipiens pipiens assembly and annotation.</title>
        <authorList>
            <person name="Alout H."/>
            <person name="Durand T."/>
        </authorList>
    </citation>
    <scope>NUCLEOTIDE SEQUENCE [LARGE SCALE GENOMIC DNA]</scope>
    <source>
        <strain evidence="9">HA-2024</strain>
        <tissue evidence="9">Whole body</tissue>
    </source>
</reference>
<dbReference type="EMBL" id="JBEHCU010009987">
    <property type="protein sequence ID" value="KAL1378963.1"/>
    <property type="molecule type" value="Genomic_DNA"/>
</dbReference>
<organism evidence="9 10">
    <name type="scientific">Culex pipiens pipiens</name>
    <name type="common">Northern house mosquito</name>
    <dbReference type="NCBI Taxonomy" id="38569"/>
    <lineage>
        <taxon>Eukaryota</taxon>
        <taxon>Metazoa</taxon>
        <taxon>Ecdysozoa</taxon>
        <taxon>Arthropoda</taxon>
        <taxon>Hexapoda</taxon>
        <taxon>Insecta</taxon>
        <taxon>Pterygota</taxon>
        <taxon>Neoptera</taxon>
        <taxon>Endopterygota</taxon>
        <taxon>Diptera</taxon>
        <taxon>Nematocera</taxon>
        <taxon>Culicoidea</taxon>
        <taxon>Culicidae</taxon>
        <taxon>Culicinae</taxon>
        <taxon>Culicini</taxon>
        <taxon>Culex</taxon>
        <taxon>Culex</taxon>
    </lineage>
</organism>
<evidence type="ECO:0000256" key="7">
    <source>
        <dbReference type="ARBA" id="ARBA00022824"/>
    </source>
</evidence>
<dbReference type="GO" id="GO:0005783">
    <property type="term" value="C:endoplasmic reticulum"/>
    <property type="evidence" value="ECO:0007669"/>
    <property type="project" value="UniProtKB-SubCell"/>
</dbReference>
<evidence type="ECO:0000256" key="6">
    <source>
        <dbReference type="ARBA" id="ARBA00022679"/>
    </source>
</evidence>
<keyword evidence="6" id="KW-0808">Transferase</keyword>
<dbReference type="Pfam" id="PF04101">
    <property type="entry name" value="Glyco_tran_28_C"/>
    <property type="match status" value="1"/>
</dbReference>
<gene>
    <name evidence="9" type="ORF">pipiens_015253</name>
</gene>
<name>A0ABD1CRD4_CULPP</name>
<comment type="similarity">
    <text evidence="2">Belongs to the glycosyltransferase 28 family.</text>
</comment>
<dbReference type="AlphaFoldDB" id="A0ABD1CRD4"/>
<evidence type="ECO:0000259" key="8">
    <source>
        <dbReference type="Pfam" id="PF04101"/>
    </source>
</evidence>
<dbReference type="Gene3D" id="3.40.50.2000">
    <property type="entry name" value="Glycogen Phosphorylase B"/>
    <property type="match status" value="1"/>
</dbReference>
<protein>
    <recommendedName>
        <fullName evidence="4">UDP-N-acetylglucosamine transferase subunit ALG13</fullName>
        <ecNumber evidence="3">2.4.1.141</ecNumber>
    </recommendedName>
</protein>
<proteinExistence type="inferred from homology"/>
<feature type="domain" description="Glycosyl transferase family 28 C-terminal" evidence="8">
    <location>
        <begin position="15"/>
        <end position="158"/>
    </location>
</feature>
<accession>A0ABD1CRD4</accession>
<dbReference type="Proteomes" id="UP001562425">
    <property type="component" value="Unassembled WGS sequence"/>
</dbReference>
<dbReference type="EC" id="2.4.1.141" evidence="3"/>
<evidence type="ECO:0000313" key="9">
    <source>
        <dbReference type="EMBL" id="KAL1378963.1"/>
    </source>
</evidence>
<comment type="subcellular location">
    <subcellularLocation>
        <location evidence="1">Endoplasmic reticulum</location>
    </subcellularLocation>
</comment>
<dbReference type="InterPro" id="IPR007235">
    <property type="entry name" value="Glyco_trans_28_C"/>
</dbReference>
<dbReference type="PANTHER" id="PTHR12867:SF6">
    <property type="entry name" value="N-ACETYLGLUCOSAMINYLDIPHOSPHODOLICHOL N-ACETYLGLUCOSAMINYLTRANSFERASE"/>
    <property type="match status" value="1"/>
</dbReference>
<evidence type="ECO:0000256" key="4">
    <source>
        <dbReference type="ARBA" id="ARBA00017468"/>
    </source>
</evidence>
<evidence type="ECO:0000256" key="1">
    <source>
        <dbReference type="ARBA" id="ARBA00004240"/>
    </source>
</evidence>
<dbReference type="PANTHER" id="PTHR12867">
    <property type="entry name" value="GLYCOSYL TRANSFERASE-RELATED"/>
    <property type="match status" value="1"/>
</dbReference>
<evidence type="ECO:0000256" key="5">
    <source>
        <dbReference type="ARBA" id="ARBA00022676"/>
    </source>
</evidence>
<dbReference type="InterPro" id="IPR039042">
    <property type="entry name" value="Alg13-like"/>
</dbReference>
<keyword evidence="5" id="KW-0328">Glycosyltransferase</keyword>
<comment type="caution">
    <text evidence="9">The sequence shown here is derived from an EMBL/GenBank/DDBJ whole genome shotgun (WGS) entry which is preliminary data.</text>
</comment>
<evidence type="ECO:0000313" key="10">
    <source>
        <dbReference type="Proteomes" id="UP001562425"/>
    </source>
</evidence>
<keyword evidence="7" id="KW-0256">Endoplasmic reticulum</keyword>
<dbReference type="SUPFAM" id="SSF53756">
    <property type="entry name" value="UDP-Glycosyltransferase/glycogen phosphorylase"/>
    <property type="match status" value="1"/>
</dbReference>
<sequence length="176" mass="19385">MTNLEAMKRSTYENVFVTVGTTQFEDLINTVTSEPVVAQLRRMGCRKLMLQVGRGKHPALAKSMCGPDIEVRFYDLKSSIAEDIRQADLVISHAGAGSCIEVLGAEKPLVVVVNERLMDNHQTELAEQLSKEGYLLYCTPTTLATTLEGSDFGQLKQFPPGSVADFISYLDAFMGF</sequence>
<evidence type="ECO:0000256" key="3">
    <source>
        <dbReference type="ARBA" id="ARBA00012614"/>
    </source>
</evidence>